<dbReference type="InterPro" id="IPR000014">
    <property type="entry name" value="PAS"/>
</dbReference>
<evidence type="ECO:0000259" key="3">
    <source>
        <dbReference type="PROSITE" id="PS50883"/>
    </source>
</evidence>
<evidence type="ECO:0000313" key="5">
    <source>
        <dbReference type="Proteomes" id="UP001595776"/>
    </source>
</evidence>
<dbReference type="Gene3D" id="3.30.450.20">
    <property type="entry name" value="PAS domain"/>
    <property type="match status" value="1"/>
</dbReference>
<protein>
    <submittedName>
        <fullName evidence="4">EAL domain-containing protein</fullName>
    </submittedName>
</protein>
<dbReference type="SUPFAM" id="SSF55785">
    <property type="entry name" value="PYP-like sensor domain (PAS domain)"/>
    <property type="match status" value="1"/>
</dbReference>
<organism evidence="4 5">
    <name type="scientific">Kordiimonas lipolytica</name>
    <dbReference type="NCBI Taxonomy" id="1662421"/>
    <lineage>
        <taxon>Bacteria</taxon>
        <taxon>Pseudomonadati</taxon>
        <taxon>Pseudomonadota</taxon>
        <taxon>Alphaproteobacteria</taxon>
        <taxon>Kordiimonadales</taxon>
        <taxon>Kordiimonadaceae</taxon>
        <taxon>Kordiimonas</taxon>
    </lineage>
</organism>
<name>A0ABV8U8S1_9PROT</name>
<feature type="region of interest" description="Disordered" evidence="1">
    <location>
        <begin position="202"/>
        <end position="235"/>
    </location>
</feature>
<comment type="caution">
    <text evidence="4">The sequence shown here is derived from an EMBL/GenBank/DDBJ whole genome shotgun (WGS) entry which is preliminary data.</text>
</comment>
<dbReference type="EMBL" id="JBHSCR010000002">
    <property type="protein sequence ID" value="MFC4347029.1"/>
    <property type="molecule type" value="Genomic_DNA"/>
</dbReference>
<dbReference type="PROSITE" id="PS50883">
    <property type="entry name" value="EAL"/>
    <property type="match status" value="1"/>
</dbReference>
<sequence length="544" mass="59937">MDDNQSIDLQRFAGLYRSLATAVLELGPDDTVEYATGNMDRLLGCPSESLIGQSFSAYIHSKDFAIWRLVRHKLLKSAHVGPVPLRVLRTDGMPGAVELHAVRVRGAGPGAIQLSVSPYWGQLSIGDTKRVPSSSPRQFERHHFGKLAQRLTDYAAGTDHSVPEALMKLAGLDERADTGKAEASLWALHRLLGDAAAEGAAGDLAESKRSGHQPLGAPQSPKADEREQVSSAMRGAFKQGRDSANYVTVAGEDGISEADAVKAAVYAMKRAASRENAKTIQALTGGYERRLEKVKAQLKAFKQIVLQERFDVALQPIVDIHDGSLHHFEALARFDQNVFKGSPFEFMCFAEDIGVIHEFDLAMTMKVVSLIKRMRRIGYNVAAAVNISGHSIQSQGFLRHFFNILEDCGDIRENLMFELTESSQIDDLETTNRILRRIRDFGHKVSLDDFGAGAAGLQYLRVLKVDCVKIDGIYIRKGLEDGENRSFLRSMADLCAGLGIETVGECVENEEQRRFLAEIGVNYAQGWLYGKPMPPDEALQFMQG</sequence>
<dbReference type="InterPro" id="IPR035919">
    <property type="entry name" value="EAL_sf"/>
</dbReference>
<dbReference type="CDD" id="cd00130">
    <property type="entry name" value="PAS"/>
    <property type="match status" value="1"/>
</dbReference>
<dbReference type="SMART" id="SM00091">
    <property type="entry name" value="PAS"/>
    <property type="match status" value="1"/>
</dbReference>
<dbReference type="PANTHER" id="PTHR33121:SF70">
    <property type="entry name" value="SIGNALING PROTEIN YKOW"/>
    <property type="match status" value="1"/>
</dbReference>
<dbReference type="PANTHER" id="PTHR33121">
    <property type="entry name" value="CYCLIC DI-GMP PHOSPHODIESTERASE PDEF"/>
    <property type="match status" value="1"/>
</dbReference>
<dbReference type="InterPro" id="IPR050706">
    <property type="entry name" value="Cyclic-di-GMP_PDE-like"/>
</dbReference>
<gene>
    <name evidence="4" type="ORF">ACFO5Q_04155</name>
</gene>
<proteinExistence type="predicted"/>
<feature type="domain" description="PAS" evidence="2">
    <location>
        <begin position="8"/>
        <end position="78"/>
    </location>
</feature>
<evidence type="ECO:0000259" key="2">
    <source>
        <dbReference type="PROSITE" id="PS50112"/>
    </source>
</evidence>
<dbReference type="PROSITE" id="PS50112">
    <property type="entry name" value="PAS"/>
    <property type="match status" value="1"/>
</dbReference>
<keyword evidence="5" id="KW-1185">Reference proteome</keyword>
<dbReference type="InterPro" id="IPR001633">
    <property type="entry name" value="EAL_dom"/>
</dbReference>
<dbReference type="InterPro" id="IPR035965">
    <property type="entry name" value="PAS-like_dom_sf"/>
</dbReference>
<dbReference type="Proteomes" id="UP001595776">
    <property type="component" value="Unassembled WGS sequence"/>
</dbReference>
<dbReference type="Pfam" id="PF00563">
    <property type="entry name" value="EAL"/>
    <property type="match status" value="1"/>
</dbReference>
<dbReference type="SMART" id="SM00052">
    <property type="entry name" value="EAL"/>
    <property type="match status" value="1"/>
</dbReference>
<dbReference type="Gene3D" id="3.20.20.450">
    <property type="entry name" value="EAL domain"/>
    <property type="match status" value="1"/>
</dbReference>
<evidence type="ECO:0000313" key="4">
    <source>
        <dbReference type="EMBL" id="MFC4347029.1"/>
    </source>
</evidence>
<dbReference type="RefSeq" id="WP_068147433.1">
    <property type="nucleotide sequence ID" value="NZ_JBHSCR010000002.1"/>
</dbReference>
<dbReference type="CDD" id="cd01948">
    <property type="entry name" value="EAL"/>
    <property type="match status" value="1"/>
</dbReference>
<dbReference type="SUPFAM" id="SSF141868">
    <property type="entry name" value="EAL domain-like"/>
    <property type="match status" value="1"/>
</dbReference>
<accession>A0ABV8U8S1</accession>
<reference evidence="5" key="1">
    <citation type="journal article" date="2019" name="Int. J. Syst. Evol. Microbiol.">
        <title>The Global Catalogue of Microorganisms (GCM) 10K type strain sequencing project: providing services to taxonomists for standard genome sequencing and annotation.</title>
        <authorList>
            <consortium name="The Broad Institute Genomics Platform"/>
            <consortium name="The Broad Institute Genome Sequencing Center for Infectious Disease"/>
            <person name="Wu L."/>
            <person name="Ma J."/>
        </authorList>
    </citation>
    <scope>NUCLEOTIDE SEQUENCE [LARGE SCALE GENOMIC DNA]</scope>
    <source>
        <strain evidence="5">CGMCC 1.15304</strain>
    </source>
</reference>
<feature type="domain" description="EAL" evidence="3">
    <location>
        <begin position="294"/>
        <end position="544"/>
    </location>
</feature>
<evidence type="ECO:0000256" key="1">
    <source>
        <dbReference type="SAM" id="MobiDB-lite"/>
    </source>
</evidence>